<dbReference type="Proteomes" id="UP000886602">
    <property type="component" value="Unassembled WGS sequence"/>
</dbReference>
<sequence length="129" mass="14487">MHAGFEAAFEQHIPCAHHAKMMPGTRRSGHTPSWSSMAKLDLRVRVRYIDATGVSVDIESERLFVITLIDVCTRIVLGWQLVPAPEYDHHDVLCAIQDALRPRLKRQEFSIPGLAYRPGAGFVSMSCRS</sequence>
<evidence type="ECO:0008006" key="3">
    <source>
        <dbReference type="Google" id="ProtNLM"/>
    </source>
</evidence>
<organism evidence="1 2">
    <name type="scientific">Candidatus Propionivibrio dominans</name>
    <dbReference type="NCBI Taxonomy" id="2954373"/>
    <lineage>
        <taxon>Bacteria</taxon>
        <taxon>Pseudomonadati</taxon>
        <taxon>Pseudomonadota</taxon>
        <taxon>Betaproteobacteria</taxon>
        <taxon>Rhodocyclales</taxon>
        <taxon>Rhodocyclaceae</taxon>
        <taxon>Propionivibrio</taxon>
    </lineage>
</organism>
<evidence type="ECO:0000313" key="1">
    <source>
        <dbReference type="EMBL" id="MBK7424690.1"/>
    </source>
</evidence>
<protein>
    <recommendedName>
        <fullName evidence="3">Integrase catalytic domain-containing protein</fullName>
    </recommendedName>
</protein>
<gene>
    <name evidence="1" type="ORF">IPJ48_17280</name>
</gene>
<accession>A0A9D7F9J2</accession>
<name>A0A9D7F9J2_9RHOO</name>
<proteinExistence type="predicted"/>
<comment type="caution">
    <text evidence="1">The sequence shown here is derived from an EMBL/GenBank/DDBJ whole genome shotgun (WGS) entry which is preliminary data.</text>
</comment>
<reference evidence="1" key="1">
    <citation type="submission" date="2020-10" db="EMBL/GenBank/DDBJ databases">
        <title>Connecting structure to function with the recovery of over 1000 high-quality activated sludge metagenome-assembled genomes encoding full-length rRNA genes using long-read sequencing.</title>
        <authorList>
            <person name="Singleton C.M."/>
            <person name="Petriglieri F."/>
            <person name="Kristensen J.M."/>
            <person name="Kirkegaard R.H."/>
            <person name="Michaelsen T.Y."/>
            <person name="Andersen M.H."/>
            <person name="Karst S.M."/>
            <person name="Dueholm M.S."/>
            <person name="Nielsen P.H."/>
            <person name="Albertsen M."/>
        </authorList>
    </citation>
    <scope>NUCLEOTIDE SEQUENCE</scope>
    <source>
        <strain evidence="1">EsbW_18-Q3-R4-48_MAXAC.044</strain>
    </source>
</reference>
<dbReference type="EMBL" id="JADJNC010000041">
    <property type="protein sequence ID" value="MBK7424690.1"/>
    <property type="molecule type" value="Genomic_DNA"/>
</dbReference>
<dbReference type="AlphaFoldDB" id="A0A9D7F9J2"/>
<evidence type="ECO:0000313" key="2">
    <source>
        <dbReference type="Proteomes" id="UP000886602"/>
    </source>
</evidence>